<comment type="caution">
    <text evidence="2">The sequence shown here is derived from an EMBL/GenBank/DDBJ whole genome shotgun (WGS) entry which is preliminary data.</text>
</comment>
<organism evidence="2 3">
    <name type="scientific">Fusarium solani</name>
    <name type="common">Filamentous fungus</name>
    <dbReference type="NCBI Taxonomy" id="169388"/>
    <lineage>
        <taxon>Eukaryota</taxon>
        <taxon>Fungi</taxon>
        <taxon>Dikarya</taxon>
        <taxon>Ascomycota</taxon>
        <taxon>Pezizomycotina</taxon>
        <taxon>Sordariomycetes</taxon>
        <taxon>Hypocreomycetidae</taxon>
        <taxon>Hypocreales</taxon>
        <taxon>Nectriaceae</taxon>
        <taxon>Fusarium</taxon>
        <taxon>Fusarium solani species complex</taxon>
    </lineage>
</organism>
<evidence type="ECO:0000313" key="2">
    <source>
        <dbReference type="EMBL" id="KAH7246821.1"/>
    </source>
</evidence>
<evidence type="ECO:0000313" key="3">
    <source>
        <dbReference type="Proteomes" id="UP000736672"/>
    </source>
</evidence>
<reference evidence="2" key="1">
    <citation type="journal article" date="2021" name="Nat. Commun.">
        <title>Genetic determinants of endophytism in the Arabidopsis root mycobiome.</title>
        <authorList>
            <person name="Mesny F."/>
            <person name="Miyauchi S."/>
            <person name="Thiergart T."/>
            <person name="Pickel B."/>
            <person name="Atanasova L."/>
            <person name="Karlsson M."/>
            <person name="Huettel B."/>
            <person name="Barry K.W."/>
            <person name="Haridas S."/>
            <person name="Chen C."/>
            <person name="Bauer D."/>
            <person name="Andreopoulos W."/>
            <person name="Pangilinan J."/>
            <person name="LaButti K."/>
            <person name="Riley R."/>
            <person name="Lipzen A."/>
            <person name="Clum A."/>
            <person name="Drula E."/>
            <person name="Henrissat B."/>
            <person name="Kohler A."/>
            <person name="Grigoriev I.V."/>
            <person name="Martin F.M."/>
            <person name="Hacquard S."/>
        </authorList>
    </citation>
    <scope>NUCLEOTIDE SEQUENCE</scope>
    <source>
        <strain evidence="2">FSSC 5 MPI-SDFR-AT-0091</strain>
    </source>
</reference>
<proteinExistence type="predicted"/>
<protein>
    <submittedName>
        <fullName evidence="2">Uncharacterized protein</fullName>
    </submittedName>
</protein>
<accession>A0A9P9K750</accession>
<name>A0A9P9K750_FUSSL</name>
<keyword evidence="3" id="KW-1185">Reference proteome</keyword>
<dbReference type="EMBL" id="JAGTJS010000016">
    <property type="protein sequence ID" value="KAH7246821.1"/>
    <property type="molecule type" value="Genomic_DNA"/>
</dbReference>
<sequence>MGFDLDVNFFYESERVPRDRPWCSALPPLPQPDFAHHIMNESLDSGTTDFPQYSAQKPTRRIRHASFSKLLPTVPTRPQPTASFLTKSMRHGLEMEDPLPSFSRCSARRDSTFRRRKASTPSIMTTPQTPPGLGPLCDAWPVCKFGVCRNARRSRLKRDSVQASTLVSSVGLGVRHSGDSLATSKNPLPTNINWTSLTRAPPA</sequence>
<gene>
    <name evidence="2" type="ORF">B0J15DRAFT_75035</name>
</gene>
<dbReference type="Proteomes" id="UP000736672">
    <property type="component" value="Unassembled WGS sequence"/>
</dbReference>
<dbReference type="AlphaFoldDB" id="A0A9P9K750"/>
<feature type="region of interest" description="Disordered" evidence="1">
    <location>
        <begin position="96"/>
        <end position="130"/>
    </location>
</feature>
<evidence type="ECO:0000256" key="1">
    <source>
        <dbReference type="SAM" id="MobiDB-lite"/>
    </source>
</evidence>